<feature type="compositionally biased region" description="Low complexity" evidence="2">
    <location>
        <begin position="42"/>
        <end position="59"/>
    </location>
</feature>
<name>A0A1Y2LHU1_EPING</name>
<evidence type="ECO:0000313" key="4">
    <source>
        <dbReference type="Proteomes" id="UP000193240"/>
    </source>
</evidence>
<evidence type="ECO:0000256" key="2">
    <source>
        <dbReference type="SAM" id="MobiDB-lite"/>
    </source>
</evidence>
<keyword evidence="4" id="KW-1185">Reference proteome</keyword>
<gene>
    <name evidence="3" type="ORF">B5807_11756</name>
</gene>
<proteinExistence type="predicted"/>
<keyword evidence="1" id="KW-0175">Coiled coil</keyword>
<feature type="region of interest" description="Disordered" evidence="2">
    <location>
        <begin position="294"/>
        <end position="323"/>
    </location>
</feature>
<organism evidence="3 4">
    <name type="scientific">Epicoccum nigrum</name>
    <name type="common">Soil fungus</name>
    <name type="synonym">Epicoccum purpurascens</name>
    <dbReference type="NCBI Taxonomy" id="105696"/>
    <lineage>
        <taxon>Eukaryota</taxon>
        <taxon>Fungi</taxon>
        <taxon>Dikarya</taxon>
        <taxon>Ascomycota</taxon>
        <taxon>Pezizomycotina</taxon>
        <taxon>Dothideomycetes</taxon>
        <taxon>Pleosporomycetidae</taxon>
        <taxon>Pleosporales</taxon>
        <taxon>Pleosporineae</taxon>
        <taxon>Didymellaceae</taxon>
        <taxon>Epicoccum</taxon>
    </lineage>
</organism>
<dbReference type="STRING" id="105696.A0A1Y2LHU1"/>
<feature type="compositionally biased region" description="Acidic residues" evidence="2">
    <location>
        <begin position="71"/>
        <end position="84"/>
    </location>
</feature>
<accession>A0A1Y2LHU1</accession>
<feature type="region of interest" description="Disordered" evidence="2">
    <location>
        <begin position="135"/>
        <end position="156"/>
    </location>
</feature>
<feature type="coiled-coil region" evidence="1">
    <location>
        <begin position="529"/>
        <end position="641"/>
    </location>
</feature>
<feature type="compositionally biased region" description="Basic and acidic residues" evidence="2">
    <location>
        <begin position="9"/>
        <end position="20"/>
    </location>
</feature>
<feature type="compositionally biased region" description="Basic and acidic residues" evidence="2">
    <location>
        <begin position="300"/>
        <end position="309"/>
    </location>
</feature>
<dbReference type="Gene3D" id="1.20.5.1160">
    <property type="entry name" value="Vasodilator-stimulated phosphoprotein"/>
    <property type="match status" value="1"/>
</dbReference>
<protein>
    <submittedName>
        <fullName evidence="3">Uncharacterized protein</fullName>
    </submittedName>
</protein>
<dbReference type="Proteomes" id="UP000193240">
    <property type="component" value="Unassembled WGS sequence"/>
</dbReference>
<dbReference type="Gene3D" id="1.10.287.1490">
    <property type="match status" value="1"/>
</dbReference>
<evidence type="ECO:0000313" key="3">
    <source>
        <dbReference type="EMBL" id="OSS43603.1"/>
    </source>
</evidence>
<dbReference type="OMA" id="DHQKKDK"/>
<feature type="coiled-coil region" evidence="1">
    <location>
        <begin position="868"/>
        <end position="948"/>
    </location>
</feature>
<feature type="coiled-coil region" evidence="1">
    <location>
        <begin position="670"/>
        <end position="831"/>
    </location>
</feature>
<sequence length="1149" mass="129573">MARLSGLPSEHHHEGPGDAPRRRRGRPSKSSQSSQEELPTMATLASSSKRSASPLASQSQSKRTKRVQTIIEEEEEVEDEDDDGSSQLVSELRQSATRIQFAPIDTVPTEIQSSPIVRRNRRHSEPVVAAQDDVDDDDDILAGPSTQPVPGLTPHLDRIGAARGKFAKRRRQRMSMPAQLHVERVDDADFSGHRFQYAPLTAVLDGRTRRRLRRSHLSQEVNEIEDDKKRGKKQLLELRRELKKRDEKILDLEFRLEASRLGNIQMSDADQDDLAQQLDDARRELDDLRNSAVYIGGGSSDRDHSRELDGSAEPFENEDDDDDFMLVDPSELNVSQDLEMEYAPNGPYASRVLELSQEVTLEHLPSMSQLRDDTVDDNDGYAPQTISDQAIERYEREIQRLTQEMAESVGALRVISIEIQNLGFLKAGANSADVLSSMRTGFADLRTVVEKFFPDETHGITNEQLLQKIPKLFSGVFYELRERTQILEDARQTETLLRRQYEGVLDLLGEAEERKTELDKKVYTLDKLNEDKQRTIADLEERVQTLTDLTEDQEAELRQKDLQKDTLAEQVDEKDTDLNRLRESLETYQTDLDDLSRTSNEAEQEYKERIARMEEEHGATVADLEAQLSVEQEGREAAEDEAIQKTAFIEELQGRVDQMEADFGDIDATLAGLREKLASETETRVILEAERDEQAEQVYQHKNTIENLAENLKDITDQLEEAKANIIAEREQRETTEAALDEANEKIEDLNDKVHQLGIQANELRSKLYEVQQEKVVEIAEIREAAEEREHELAEQLAAEQELRDSAQQAVADIEQELASLKESLAVSEADLVKMTEARDLLEGDRELQVGNIHNELAESQAKLIALENSTSSEIDSLQAQITDLTNENARKQAEIQRLAERLVEAEQTFDEEKATLDTTIATLERDLAEAQADNEAYRRENESLSDRVGREAVELLSITNSHADETGALQTVIATQADTIVELQNQNANLTTEKEALFADKDAQIEELQLLVDDRAEKLAQVEAARLDVVKEFANYEQDTRETIDRLTLQQRALQEQNEALAEDLKKRGADAVAAVRAMKIQGLEVKTMGVNLHRVATGKVGKISEKVKIGKKSKGGRKVAKRQWDSGFGVDENVEEEIDGAEVGEAA</sequence>
<reference evidence="3 4" key="1">
    <citation type="journal article" date="2017" name="Genome Announc.">
        <title>Genome sequence of the saprophytic ascomycete Epicoccum nigrum ICMP 19927 strain isolated from New Zealand.</title>
        <authorList>
            <person name="Fokin M."/>
            <person name="Fleetwood D."/>
            <person name="Weir B.S."/>
            <person name="Villas-Boas S.G."/>
        </authorList>
    </citation>
    <scope>NUCLEOTIDE SEQUENCE [LARGE SCALE GENOMIC DNA]</scope>
    <source>
        <strain evidence="3 4">ICMP 19927</strain>
    </source>
</reference>
<feature type="coiled-coil region" evidence="1">
    <location>
        <begin position="214"/>
        <end position="291"/>
    </location>
</feature>
<feature type="coiled-coil region" evidence="1">
    <location>
        <begin position="974"/>
        <end position="1065"/>
    </location>
</feature>
<dbReference type="AlphaFoldDB" id="A0A1Y2LHU1"/>
<dbReference type="EMBL" id="KZ107863">
    <property type="protein sequence ID" value="OSS43603.1"/>
    <property type="molecule type" value="Genomic_DNA"/>
</dbReference>
<feature type="region of interest" description="Disordered" evidence="2">
    <location>
        <begin position="1"/>
        <end position="92"/>
    </location>
</feature>
<dbReference type="InParanoid" id="A0A1Y2LHU1"/>
<evidence type="ECO:0000256" key="1">
    <source>
        <dbReference type="SAM" id="Coils"/>
    </source>
</evidence>
<feature type="coiled-coil region" evidence="1">
    <location>
        <begin position="384"/>
        <end position="411"/>
    </location>
</feature>